<dbReference type="OrthoDB" id="2013972at2759"/>
<dbReference type="GO" id="GO:0008168">
    <property type="term" value="F:methyltransferase activity"/>
    <property type="evidence" value="ECO:0007669"/>
    <property type="project" value="UniProtKB-KW"/>
</dbReference>
<sequence length="408" mass="45380">MDGQSAVSLASLATSLTLLSSTSSPPPLPISHADLLSQPFELLHGRRYLRDLPYPLPVDLPELHRQNLRTLIGCSVFGRPVCSPVATRSPPRRVLELGCGSGYWSAMCHEYFTSLGHPNVEFVGLDVAPLAPDFERQGHGMNWKFVQHDLRRLPLPFPNEDFDMVVLKDLSLTLPFTGARSLFERILDECVRLLRGGGVLEIWDGEHLTRSILPHPPPVAGTHRKSRELASRTGTFLIAPGTPFAPAQNKYLNQASDWIKEAIDLRKLPSTPCARIAQILYQEPDMLGDVDYKRVAIPLGEQRWERDDPGQQQIRSEGSDGKAADPHDSFIALTPDQLAIRQTALLTVVRFIESMEPLLQDVSGMNAEEWSHWWSAMMADLMDPDSQGAINGECLEIGAWWCIKIAAS</sequence>
<keyword evidence="3" id="KW-0489">Methyltransferase</keyword>
<protein>
    <submittedName>
        <fullName evidence="3">Methyltransferase domain-containing protein</fullName>
    </submittedName>
</protein>
<keyword evidence="4" id="KW-1185">Reference proteome</keyword>
<dbReference type="Pfam" id="PF13649">
    <property type="entry name" value="Methyltransf_25"/>
    <property type="match status" value="1"/>
</dbReference>
<dbReference type="GO" id="GO:0032259">
    <property type="term" value="P:methylation"/>
    <property type="evidence" value="ECO:0007669"/>
    <property type="project" value="UniProtKB-KW"/>
</dbReference>
<dbReference type="EMBL" id="MU003845">
    <property type="protein sequence ID" value="KAF2717398.1"/>
    <property type="molecule type" value="Genomic_DNA"/>
</dbReference>
<accession>A0A9P4Q0Z4</accession>
<keyword evidence="3" id="KW-0808">Transferase</keyword>
<feature type="region of interest" description="Disordered" evidence="1">
    <location>
        <begin position="301"/>
        <end position="327"/>
    </location>
</feature>
<dbReference type="PANTHER" id="PTHR43591:SF50">
    <property type="entry name" value="METHYLTRANSFERASE DOMAIN-CONTAINING PROTEIN-RELATED"/>
    <property type="match status" value="1"/>
</dbReference>
<feature type="domain" description="Methyltransferase" evidence="2">
    <location>
        <begin position="94"/>
        <end position="198"/>
    </location>
</feature>
<feature type="compositionally biased region" description="Basic and acidic residues" evidence="1">
    <location>
        <begin position="317"/>
        <end position="327"/>
    </location>
</feature>
<evidence type="ECO:0000313" key="4">
    <source>
        <dbReference type="Proteomes" id="UP000799441"/>
    </source>
</evidence>
<evidence type="ECO:0000259" key="2">
    <source>
        <dbReference type="Pfam" id="PF13649"/>
    </source>
</evidence>
<evidence type="ECO:0000256" key="1">
    <source>
        <dbReference type="SAM" id="MobiDB-lite"/>
    </source>
</evidence>
<dbReference type="AlphaFoldDB" id="A0A9P4Q0Z4"/>
<dbReference type="InterPro" id="IPR041698">
    <property type="entry name" value="Methyltransf_25"/>
</dbReference>
<dbReference type="CDD" id="cd02440">
    <property type="entry name" value="AdoMet_MTases"/>
    <property type="match status" value="1"/>
</dbReference>
<dbReference type="PANTHER" id="PTHR43591">
    <property type="entry name" value="METHYLTRANSFERASE"/>
    <property type="match status" value="1"/>
</dbReference>
<comment type="caution">
    <text evidence="3">The sequence shown here is derived from an EMBL/GenBank/DDBJ whole genome shotgun (WGS) entry which is preliminary data.</text>
</comment>
<dbReference type="Proteomes" id="UP000799441">
    <property type="component" value="Unassembled WGS sequence"/>
</dbReference>
<reference evidence="3" key="1">
    <citation type="journal article" date="2020" name="Stud. Mycol.">
        <title>101 Dothideomycetes genomes: a test case for predicting lifestyles and emergence of pathogens.</title>
        <authorList>
            <person name="Haridas S."/>
            <person name="Albert R."/>
            <person name="Binder M."/>
            <person name="Bloem J."/>
            <person name="Labutti K."/>
            <person name="Salamov A."/>
            <person name="Andreopoulos B."/>
            <person name="Baker S."/>
            <person name="Barry K."/>
            <person name="Bills G."/>
            <person name="Bluhm B."/>
            <person name="Cannon C."/>
            <person name="Castanera R."/>
            <person name="Culley D."/>
            <person name="Daum C."/>
            <person name="Ezra D."/>
            <person name="Gonzalez J."/>
            <person name="Henrissat B."/>
            <person name="Kuo A."/>
            <person name="Liang C."/>
            <person name="Lipzen A."/>
            <person name="Lutzoni F."/>
            <person name="Magnuson J."/>
            <person name="Mondo S."/>
            <person name="Nolan M."/>
            <person name="Ohm R."/>
            <person name="Pangilinan J."/>
            <person name="Park H.-J."/>
            <person name="Ramirez L."/>
            <person name="Alfaro M."/>
            <person name="Sun H."/>
            <person name="Tritt A."/>
            <person name="Yoshinaga Y."/>
            <person name="Zwiers L.-H."/>
            <person name="Turgeon B."/>
            <person name="Goodwin S."/>
            <person name="Spatafora J."/>
            <person name="Crous P."/>
            <person name="Grigoriev I."/>
        </authorList>
    </citation>
    <scope>NUCLEOTIDE SEQUENCE</scope>
    <source>
        <strain evidence="3">CBS 116435</strain>
    </source>
</reference>
<dbReference type="SUPFAM" id="SSF53335">
    <property type="entry name" value="S-adenosyl-L-methionine-dependent methyltransferases"/>
    <property type="match status" value="1"/>
</dbReference>
<evidence type="ECO:0000313" key="3">
    <source>
        <dbReference type="EMBL" id="KAF2717398.1"/>
    </source>
</evidence>
<dbReference type="InterPro" id="IPR029063">
    <property type="entry name" value="SAM-dependent_MTases_sf"/>
</dbReference>
<gene>
    <name evidence="3" type="ORF">K431DRAFT_233230</name>
</gene>
<proteinExistence type="predicted"/>
<organism evidence="3 4">
    <name type="scientific">Polychaeton citri CBS 116435</name>
    <dbReference type="NCBI Taxonomy" id="1314669"/>
    <lineage>
        <taxon>Eukaryota</taxon>
        <taxon>Fungi</taxon>
        <taxon>Dikarya</taxon>
        <taxon>Ascomycota</taxon>
        <taxon>Pezizomycotina</taxon>
        <taxon>Dothideomycetes</taxon>
        <taxon>Dothideomycetidae</taxon>
        <taxon>Capnodiales</taxon>
        <taxon>Capnodiaceae</taxon>
        <taxon>Polychaeton</taxon>
    </lineage>
</organism>
<dbReference type="Gene3D" id="3.40.50.150">
    <property type="entry name" value="Vaccinia Virus protein VP39"/>
    <property type="match status" value="1"/>
</dbReference>
<name>A0A9P4Q0Z4_9PEZI</name>